<keyword evidence="5" id="KW-1185">Reference proteome</keyword>
<gene>
    <name evidence="4" type="ORF">EHQ30_00105</name>
</gene>
<feature type="domain" description="Disease resistance R13L4/SHOC-2-like LRR" evidence="3">
    <location>
        <begin position="76"/>
        <end position="187"/>
    </location>
</feature>
<dbReference type="Pfam" id="PF23598">
    <property type="entry name" value="LRR_14"/>
    <property type="match status" value="1"/>
</dbReference>
<keyword evidence="2" id="KW-0677">Repeat</keyword>
<evidence type="ECO:0000259" key="3">
    <source>
        <dbReference type="Pfam" id="PF23598"/>
    </source>
</evidence>
<dbReference type="InterPro" id="IPR003591">
    <property type="entry name" value="Leu-rich_rpt_typical-subtyp"/>
</dbReference>
<proteinExistence type="predicted"/>
<dbReference type="PROSITE" id="PS51450">
    <property type="entry name" value="LRR"/>
    <property type="match status" value="1"/>
</dbReference>
<accession>A0A2M9Y0L8</accession>
<dbReference type="Proteomes" id="UP000297891">
    <property type="component" value="Unassembled WGS sequence"/>
</dbReference>
<dbReference type="EMBL" id="RQFP01000001">
    <property type="protein sequence ID" value="TGK95092.1"/>
    <property type="molecule type" value="Genomic_DNA"/>
</dbReference>
<dbReference type="PANTHER" id="PTHR47186:SF39">
    <property type="entry name" value="NBS-LRR RESISTANCE PROTEIN ISOFORM 1"/>
    <property type="match status" value="1"/>
</dbReference>
<dbReference type="OrthoDB" id="326454at2"/>
<dbReference type="PANTHER" id="PTHR47186">
    <property type="entry name" value="LEUCINE-RICH REPEAT-CONTAINING PROTEIN 57"/>
    <property type="match status" value="1"/>
</dbReference>
<evidence type="ECO:0000313" key="5">
    <source>
        <dbReference type="Proteomes" id="UP000297891"/>
    </source>
</evidence>
<keyword evidence="1" id="KW-0433">Leucine-rich repeat</keyword>
<dbReference type="SMART" id="SM00369">
    <property type="entry name" value="LRR_TYP"/>
    <property type="match status" value="2"/>
</dbReference>
<comment type="caution">
    <text evidence="4">The sequence shown here is derived from an EMBL/GenBank/DDBJ whole genome shotgun (WGS) entry which is preliminary data.</text>
</comment>
<protein>
    <submittedName>
        <fullName evidence="4">Leucine-rich repeat domain-containing protein</fullName>
    </submittedName>
</protein>
<dbReference type="InterPro" id="IPR001611">
    <property type="entry name" value="Leu-rich_rpt"/>
</dbReference>
<organism evidence="4 5">
    <name type="scientific">Leptospira brenneri</name>
    <dbReference type="NCBI Taxonomy" id="2023182"/>
    <lineage>
        <taxon>Bacteria</taxon>
        <taxon>Pseudomonadati</taxon>
        <taxon>Spirochaetota</taxon>
        <taxon>Spirochaetia</taxon>
        <taxon>Leptospirales</taxon>
        <taxon>Leptospiraceae</taxon>
        <taxon>Leptospira</taxon>
    </lineage>
</organism>
<sequence>MKVFVFRTVTFLFLFSLCFQCNKEVVNAEEWFENHKEDRVLGLSNKEFGVLPTSIGNLTKVEELTLQYDSLKELPKEIGNLKQLKILNLFGNPIQSLPDEIGNLENLEVLLLGRTELKEIPPVLSQLQNLKTLALDETKVQLTEADVEVIASLPNLEILDLTLMREYKTLPKNLAKLNHLKHLVLQKTLLEKSDVARLRDELPKVRVKL</sequence>
<reference evidence="4" key="1">
    <citation type="journal article" date="2019" name="PLoS Negl. Trop. Dis.">
        <title>Revisiting the worldwide diversity of Leptospira species in the environment.</title>
        <authorList>
            <person name="Vincent A.T."/>
            <person name="Schiettekatte O."/>
            <person name="Bourhy P."/>
            <person name="Veyrier F.J."/>
            <person name="Picardeau M."/>
        </authorList>
    </citation>
    <scope>NUCLEOTIDE SEQUENCE [LARGE SCALE GENOMIC DNA]</scope>
    <source>
        <strain evidence="4">201800277</strain>
    </source>
</reference>
<dbReference type="Gene3D" id="3.80.10.10">
    <property type="entry name" value="Ribonuclease Inhibitor"/>
    <property type="match status" value="1"/>
</dbReference>
<name>A0A2M9Y0L8_9LEPT</name>
<dbReference type="SUPFAM" id="SSF52058">
    <property type="entry name" value="L domain-like"/>
    <property type="match status" value="1"/>
</dbReference>
<evidence type="ECO:0000256" key="1">
    <source>
        <dbReference type="ARBA" id="ARBA00022614"/>
    </source>
</evidence>
<dbReference type="AlphaFoldDB" id="A0A2M9Y0L8"/>
<evidence type="ECO:0000256" key="2">
    <source>
        <dbReference type="ARBA" id="ARBA00022737"/>
    </source>
</evidence>
<dbReference type="InterPro" id="IPR055414">
    <property type="entry name" value="LRR_R13L4/SHOC2-like"/>
</dbReference>
<dbReference type="InterPro" id="IPR032675">
    <property type="entry name" value="LRR_dom_sf"/>
</dbReference>
<evidence type="ECO:0000313" key="4">
    <source>
        <dbReference type="EMBL" id="TGK95092.1"/>
    </source>
</evidence>